<dbReference type="Proteomes" id="UP001220064">
    <property type="component" value="Chromosome"/>
</dbReference>
<dbReference type="RefSeq" id="WP_022861999.1">
    <property type="nucleotide sequence ID" value="NZ_ATVG01000001.1"/>
</dbReference>
<reference evidence="2 3" key="1">
    <citation type="submission" date="2020-10" db="EMBL/GenBank/DDBJ databases">
        <title>Complete genome sequence of Corynebacterium massiliense DSM 45435, type strain of Corynebacterium massiliense.</title>
        <authorList>
            <person name="Busche T."/>
            <person name="Kalinowski J."/>
            <person name="Ruckert C."/>
        </authorList>
    </citation>
    <scope>NUCLEOTIDE SEQUENCE [LARGE SCALE GENOMIC DNA]</scope>
    <source>
        <strain evidence="2 3">DSM 45435</strain>
    </source>
</reference>
<keyword evidence="3" id="KW-1185">Reference proteome</keyword>
<name>A0ABY7U749_9CORY</name>
<dbReference type="CDD" id="cd00865">
    <property type="entry name" value="PEBP_bact_arch"/>
    <property type="match status" value="1"/>
</dbReference>
<dbReference type="Gene3D" id="3.90.280.10">
    <property type="entry name" value="PEBP-like"/>
    <property type="match status" value="1"/>
</dbReference>
<sequence>MSDINDSRFPGSNPFAPLRDLPSFTLSSTDLVDGDELAKKHCQLDNVSPQLEWSNLPEGTESLAVTCYDPDAPTMSGFWHWAAFNIPADVTELPTGAGSAADLGIDGVVSLVNDGGQREYIGAQPPAGHGPHRYIYIVHAVDVPALDIPEDASPAVLGFNLHFHALGRAVLWGWYEESE</sequence>
<organism evidence="2 3">
    <name type="scientific">Corynebacterium massiliense DSM 45435</name>
    <dbReference type="NCBI Taxonomy" id="1121364"/>
    <lineage>
        <taxon>Bacteria</taxon>
        <taxon>Bacillati</taxon>
        <taxon>Actinomycetota</taxon>
        <taxon>Actinomycetes</taxon>
        <taxon>Mycobacteriales</taxon>
        <taxon>Corynebacteriaceae</taxon>
        <taxon>Corynebacterium</taxon>
    </lineage>
</organism>
<protein>
    <submittedName>
        <fullName evidence="2">Kinase inhibitor protein</fullName>
    </submittedName>
</protein>
<dbReference type="Pfam" id="PF01161">
    <property type="entry name" value="PBP"/>
    <property type="match status" value="1"/>
</dbReference>
<dbReference type="InterPro" id="IPR008914">
    <property type="entry name" value="PEBP"/>
</dbReference>
<evidence type="ECO:0000313" key="2">
    <source>
        <dbReference type="EMBL" id="WCZ32526.1"/>
    </source>
</evidence>
<accession>A0ABY7U749</accession>
<dbReference type="SUPFAM" id="SSF49777">
    <property type="entry name" value="PEBP-like"/>
    <property type="match status" value="1"/>
</dbReference>
<dbReference type="EMBL" id="CP063189">
    <property type="protein sequence ID" value="WCZ32526.1"/>
    <property type="molecule type" value="Genomic_DNA"/>
</dbReference>
<keyword evidence="2" id="KW-0649">Protein kinase inhibitor</keyword>
<evidence type="ECO:0000256" key="1">
    <source>
        <dbReference type="ARBA" id="ARBA00007120"/>
    </source>
</evidence>
<dbReference type="InterPro" id="IPR005247">
    <property type="entry name" value="YbhB_YbcL/LppC-like"/>
</dbReference>
<gene>
    <name evidence="2" type="ORF">CMASS_05420</name>
</gene>
<dbReference type="PANTHER" id="PTHR30289">
    <property type="entry name" value="UNCHARACTERIZED PROTEIN YBCL-RELATED"/>
    <property type="match status" value="1"/>
</dbReference>
<dbReference type="NCBIfam" id="TIGR00481">
    <property type="entry name" value="YbhB/YbcL family Raf kinase inhibitor-like protein"/>
    <property type="match status" value="1"/>
</dbReference>
<comment type="similarity">
    <text evidence="1">Belongs to the UPF0098 family.</text>
</comment>
<dbReference type="GO" id="GO:0004860">
    <property type="term" value="F:protein kinase inhibitor activity"/>
    <property type="evidence" value="ECO:0007669"/>
    <property type="project" value="UniProtKB-KW"/>
</dbReference>
<dbReference type="InterPro" id="IPR036610">
    <property type="entry name" value="PEBP-like_sf"/>
</dbReference>
<proteinExistence type="inferred from homology"/>
<dbReference type="PANTHER" id="PTHR30289:SF1">
    <property type="entry name" value="PEBP (PHOSPHATIDYLETHANOLAMINE-BINDING PROTEIN) FAMILY PROTEIN"/>
    <property type="match status" value="1"/>
</dbReference>
<evidence type="ECO:0000313" key="3">
    <source>
        <dbReference type="Proteomes" id="UP001220064"/>
    </source>
</evidence>